<evidence type="ECO:0000313" key="5">
    <source>
        <dbReference type="EMBL" id="KIW83032.1"/>
    </source>
</evidence>
<dbReference type="InterPro" id="IPR045337">
    <property type="entry name" value="MmgE_PrpD_C"/>
</dbReference>
<dbReference type="Pfam" id="PF19305">
    <property type="entry name" value="MmgE_PrpD_C"/>
    <property type="match status" value="1"/>
</dbReference>
<dbReference type="VEuPathDB" id="FungiDB:Z517_02275"/>
<name>A0A0D2F8W5_9EURO</name>
<evidence type="ECO:0008006" key="7">
    <source>
        <dbReference type="Google" id="ProtNLM"/>
    </source>
</evidence>
<keyword evidence="6" id="KW-1185">Reference proteome</keyword>
<organism evidence="5 6">
    <name type="scientific">Fonsecaea pedrosoi CBS 271.37</name>
    <dbReference type="NCBI Taxonomy" id="1442368"/>
    <lineage>
        <taxon>Eukaryota</taxon>
        <taxon>Fungi</taxon>
        <taxon>Dikarya</taxon>
        <taxon>Ascomycota</taxon>
        <taxon>Pezizomycotina</taxon>
        <taxon>Eurotiomycetes</taxon>
        <taxon>Chaetothyriomycetidae</taxon>
        <taxon>Chaetothyriales</taxon>
        <taxon>Herpotrichiellaceae</taxon>
        <taxon>Fonsecaea</taxon>
    </lineage>
</organism>
<dbReference type="EMBL" id="KN846970">
    <property type="protein sequence ID" value="KIW83032.1"/>
    <property type="molecule type" value="Genomic_DNA"/>
</dbReference>
<dbReference type="InterPro" id="IPR045336">
    <property type="entry name" value="MmgE_PrpD_N"/>
</dbReference>
<dbReference type="HOGENOM" id="CLU_026574_2_1_1"/>
<dbReference type="InterPro" id="IPR036148">
    <property type="entry name" value="MmgE/PrpD_sf"/>
</dbReference>
<dbReference type="GeneID" id="25301765"/>
<dbReference type="InterPro" id="IPR042188">
    <property type="entry name" value="MmgE/PrpD_sf_2"/>
</dbReference>
<dbReference type="RefSeq" id="XP_013286840.1">
    <property type="nucleotide sequence ID" value="XM_013431386.1"/>
</dbReference>
<reference evidence="5 6" key="1">
    <citation type="submission" date="2015-01" db="EMBL/GenBank/DDBJ databases">
        <title>The Genome Sequence of Fonsecaea pedrosoi CBS 271.37.</title>
        <authorList>
            <consortium name="The Broad Institute Genomics Platform"/>
            <person name="Cuomo C."/>
            <person name="de Hoog S."/>
            <person name="Gorbushina A."/>
            <person name="Stielow B."/>
            <person name="Teixiera M."/>
            <person name="Abouelleil A."/>
            <person name="Chapman S.B."/>
            <person name="Priest M."/>
            <person name="Young S.K."/>
            <person name="Wortman J."/>
            <person name="Nusbaum C."/>
            <person name="Birren B."/>
        </authorList>
    </citation>
    <scope>NUCLEOTIDE SEQUENCE [LARGE SCALE GENOMIC DNA]</scope>
    <source>
        <strain evidence="5 6">CBS 271.37</strain>
    </source>
</reference>
<dbReference type="STRING" id="1442368.A0A0D2F8W5"/>
<sequence>MATLRLAAWSASLQLTDLPAPVVQAAVRSFYNWTGCALGGSNHRTTTTALDALAPFFGKPTSSILGHQSSSSSLTSSPGDNGNGKADASHAALINGIASHVHDYDDTHLETIIHPTGPVASALLAQAEALGKPVGGDEFIVALVAGIEAECKVGLAVWPKHYDIGWHITSTTGSIGAAVAVGKLLNLTTEQMAHAIGIAATQVTGLREMFGSDTKSFHVGRAAQNGLMAAVLASKGYTSSTQALEAKRGWVNVVSETQRVDDAVATLGTVWETEKNSFKPFPCGIVVHPIIDACIQLHRDMQQRGLAASQISRVRCTVHPLVLELTGKKTPKDGLQAKFSVYHGGAVGLVLGKAGPAQYEDAVVTSDEIVSVRDKIAATADAALGADEAVIVVEFDAGGAGGSGAPTTLTKHVQHAIGSLEVPMTDAQLQDKFIDQVTPVLGAQGAKKASDTVLALRSVTDVSVLAGGL</sequence>
<feature type="compositionally biased region" description="Low complexity" evidence="2">
    <location>
        <begin position="67"/>
        <end position="77"/>
    </location>
</feature>
<dbReference type="Pfam" id="PF03972">
    <property type="entry name" value="MmgE_PrpD_N"/>
    <property type="match status" value="1"/>
</dbReference>
<dbReference type="InterPro" id="IPR005656">
    <property type="entry name" value="MmgE_PrpD"/>
</dbReference>
<dbReference type="Gene3D" id="3.30.1330.120">
    <property type="entry name" value="2-methylcitrate dehydratase PrpD"/>
    <property type="match status" value="1"/>
</dbReference>
<dbReference type="AlphaFoldDB" id="A0A0D2F8W5"/>
<accession>A0A0D2F8W5</accession>
<feature type="domain" description="MmgE/PrpD C-terminal" evidence="4">
    <location>
        <begin position="281"/>
        <end position="454"/>
    </location>
</feature>
<dbReference type="PANTHER" id="PTHR16943:SF8">
    <property type="entry name" value="2-METHYLCITRATE DEHYDRATASE"/>
    <property type="match status" value="1"/>
</dbReference>
<evidence type="ECO:0000256" key="2">
    <source>
        <dbReference type="SAM" id="MobiDB-lite"/>
    </source>
</evidence>
<proteinExistence type="inferred from homology"/>
<dbReference type="Gene3D" id="1.10.4100.10">
    <property type="entry name" value="2-methylcitrate dehydratase PrpD"/>
    <property type="match status" value="1"/>
</dbReference>
<feature type="domain" description="MmgE/PrpD N-terminal" evidence="3">
    <location>
        <begin position="5"/>
        <end position="260"/>
    </location>
</feature>
<dbReference type="SUPFAM" id="SSF103378">
    <property type="entry name" value="2-methylcitrate dehydratase PrpD"/>
    <property type="match status" value="1"/>
</dbReference>
<evidence type="ECO:0000259" key="4">
    <source>
        <dbReference type="Pfam" id="PF19305"/>
    </source>
</evidence>
<dbReference type="GO" id="GO:0016829">
    <property type="term" value="F:lyase activity"/>
    <property type="evidence" value="ECO:0007669"/>
    <property type="project" value="InterPro"/>
</dbReference>
<feature type="region of interest" description="Disordered" evidence="2">
    <location>
        <begin position="67"/>
        <end position="86"/>
    </location>
</feature>
<comment type="similarity">
    <text evidence="1">Belongs to the PrpD family.</text>
</comment>
<dbReference type="InterPro" id="IPR042183">
    <property type="entry name" value="MmgE/PrpD_sf_1"/>
</dbReference>
<evidence type="ECO:0000313" key="6">
    <source>
        <dbReference type="Proteomes" id="UP000053029"/>
    </source>
</evidence>
<gene>
    <name evidence="5" type="ORF">Z517_02275</name>
</gene>
<dbReference type="OrthoDB" id="10267976at2759"/>
<dbReference type="Proteomes" id="UP000053029">
    <property type="component" value="Unassembled WGS sequence"/>
</dbReference>
<dbReference type="PANTHER" id="PTHR16943">
    <property type="entry name" value="2-METHYLCITRATE DEHYDRATASE-RELATED"/>
    <property type="match status" value="1"/>
</dbReference>
<evidence type="ECO:0000256" key="1">
    <source>
        <dbReference type="ARBA" id="ARBA00006174"/>
    </source>
</evidence>
<protein>
    <recommendedName>
        <fullName evidence="7">MmgE/PrpD family protein</fullName>
    </recommendedName>
</protein>
<evidence type="ECO:0000259" key="3">
    <source>
        <dbReference type="Pfam" id="PF03972"/>
    </source>
</evidence>